<proteinExistence type="predicted"/>
<gene>
    <name evidence="1" type="ORF">V6N11_029778</name>
</gene>
<evidence type="ECO:0000313" key="1">
    <source>
        <dbReference type="EMBL" id="KAK8477895.1"/>
    </source>
</evidence>
<protein>
    <submittedName>
        <fullName evidence="1">Uncharacterized protein</fullName>
    </submittedName>
</protein>
<name>A0ABR1ZCG7_9ROSI</name>
<dbReference type="Proteomes" id="UP001396334">
    <property type="component" value="Unassembled WGS sequence"/>
</dbReference>
<sequence>MEESYQDTVARLNSANLLLDADEREIVDTLRHVGEWIQDQGKTTERNRAWTKEMAIHVLALAQDVEALEPFLAQLKVEEGHPAKRLLKDIMKLGNRAGKFL</sequence>
<dbReference type="EMBL" id="JBBPBN010001605">
    <property type="protein sequence ID" value="KAK8477895.1"/>
    <property type="molecule type" value="Genomic_DNA"/>
</dbReference>
<keyword evidence="2" id="KW-1185">Reference proteome</keyword>
<comment type="caution">
    <text evidence="1">The sequence shown here is derived from an EMBL/GenBank/DDBJ whole genome shotgun (WGS) entry which is preliminary data.</text>
</comment>
<evidence type="ECO:0000313" key="2">
    <source>
        <dbReference type="Proteomes" id="UP001396334"/>
    </source>
</evidence>
<accession>A0ABR1ZCG7</accession>
<reference evidence="1 2" key="1">
    <citation type="journal article" date="2024" name="G3 (Bethesda)">
        <title>Genome assembly of Hibiscus sabdariffa L. provides insights into metabolisms of medicinal natural products.</title>
        <authorList>
            <person name="Kim T."/>
        </authorList>
    </citation>
    <scope>NUCLEOTIDE SEQUENCE [LARGE SCALE GENOMIC DNA]</scope>
    <source>
        <strain evidence="1">TK-2024</strain>
        <tissue evidence="1">Old leaves</tissue>
    </source>
</reference>
<organism evidence="1 2">
    <name type="scientific">Hibiscus sabdariffa</name>
    <name type="common">roselle</name>
    <dbReference type="NCBI Taxonomy" id="183260"/>
    <lineage>
        <taxon>Eukaryota</taxon>
        <taxon>Viridiplantae</taxon>
        <taxon>Streptophyta</taxon>
        <taxon>Embryophyta</taxon>
        <taxon>Tracheophyta</taxon>
        <taxon>Spermatophyta</taxon>
        <taxon>Magnoliopsida</taxon>
        <taxon>eudicotyledons</taxon>
        <taxon>Gunneridae</taxon>
        <taxon>Pentapetalae</taxon>
        <taxon>rosids</taxon>
        <taxon>malvids</taxon>
        <taxon>Malvales</taxon>
        <taxon>Malvaceae</taxon>
        <taxon>Malvoideae</taxon>
        <taxon>Hibiscus</taxon>
    </lineage>
</organism>